<dbReference type="Gene3D" id="1.10.260.40">
    <property type="entry name" value="lambda repressor-like DNA-binding domains"/>
    <property type="match status" value="1"/>
</dbReference>
<dbReference type="Pfam" id="PF24852">
    <property type="entry name" value="DUF7726"/>
    <property type="match status" value="1"/>
</dbReference>
<name>A0A5M8I8T8_CHLPH</name>
<dbReference type="GO" id="GO:0003677">
    <property type="term" value="F:DNA binding"/>
    <property type="evidence" value="ECO:0007669"/>
    <property type="project" value="InterPro"/>
</dbReference>
<feature type="domain" description="HTH cro/C1-type" evidence="2">
    <location>
        <begin position="15"/>
        <end position="46"/>
    </location>
</feature>
<dbReference type="Proteomes" id="UP000327458">
    <property type="component" value="Unassembled WGS sequence"/>
</dbReference>
<gene>
    <name evidence="3" type="ORF">FP507_10525</name>
</gene>
<evidence type="ECO:0000313" key="3">
    <source>
        <dbReference type="EMBL" id="KAA6230665.1"/>
    </source>
</evidence>
<evidence type="ECO:0000256" key="1">
    <source>
        <dbReference type="SAM" id="MobiDB-lite"/>
    </source>
</evidence>
<dbReference type="InterPro" id="IPR001387">
    <property type="entry name" value="Cro/C1-type_HTH"/>
</dbReference>
<evidence type="ECO:0000313" key="4">
    <source>
        <dbReference type="Proteomes" id="UP000327458"/>
    </source>
</evidence>
<dbReference type="EMBL" id="VMRG01000002">
    <property type="protein sequence ID" value="KAA6230665.1"/>
    <property type="molecule type" value="Genomic_DNA"/>
</dbReference>
<protein>
    <submittedName>
        <fullName evidence="3">Helix-turn-helix transcriptional regulator</fullName>
    </submittedName>
</protein>
<dbReference type="InterPro" id="IPR010982">
    <property type="entry name" value="Lambda_DNA-bd_dom_sf"/>
</dbReference>
<dbReference type="RefSeq" id="WP_151419766.1">
    <property type="nucleotide sequence ID" value="NZ_VMRG01000002.1"/>
</dbReference>
<dbReference type="InterPro" id="IPR056143">
    <property type="entry name" value="DUF7726"/>
</dbReference>
<sequence length="167" mass="18287">MREKMLSDEQIRKNLRHVIDASGLTQEAFAAQIGVDPNALSNHLNGSGGRKARNLLPKLIEVGINGNWFIAGIGPMYAKDFAVKGDEERRLEEIGELFQLLMQKALPKDHPPLYSTPRSVAPLLEDSGELCVGPSQRHIPGPPPTDEQLAAWNAGTKRQSADSDDLL</sequence>
<proteinExistence type="predicted"/>
<dbReference type="AlphaFoldDB" id="A0A5M8I8T8"/>
<dbReference type="SUPFAM" id="SSF47413">
    <property type="entry name" value="lambda repressor-like DNA-binding domains"/>
    <property type="match status" value="1"/>
</dbReference>
<dbReference type="CDD" id="cd00093">
    <property type="entry name" value="HTH_XRE"/>
    <property type="match status" value="1"/>
</dbReference>
<evidence type="ECO:0000259" key="2">
    <source>
        <dbReference type="PROSITE" id="PS50943"/>
    </source>
</evidence>
<organism evidence="3 4">
    <name type="scientific">Chlorobium phaeovibrioides</name>
    <dbReference type="NCBI Taxonomy" id="1094"/>
    <lineage>
        <taxon>Bacteria</taxon>
        <taxon>Pseudomonadati</taxon>
        <taxon>Chlorobiota</taxon>
        <taxon>Chlorobiia</taxon>
        <taxon>Chlorobiales</taxon>
        <taxon>Chlorobiaceae</taxon>
        <taxon>Chlorobium/Pelodictyon group</taxon>
        <taxon>Chlorobium</taxon>
    </lineage>
</organism>
<reference evidence="3 4" key="1">
    <citation type="submission" date="2019-07" db="EMBL/GenBank/DDBJ databases">
        <title>Draft genome Sequence of Chlorobium phaeovibrioides sp. strain PhvTcv-s14, from the Phylum Chlorobi.</title>
        <authorList>
            <person name="Babenko V."/>
            <person name="Boldyreva D."/>
            <person name="Kanygina A."/>
            <person name="Selezneva O."/>
            <person name="Akopiyan T."/>
            <person name="Lunina O."/>
        </authorList>
    </citation>
    <scope>NUCLEOTIDE SEQUENCE [LARGE SCALE GENOMIC DNA]</scope>
    <source>
        <strain evidence="3 4">GrTcv12</strain>
    </source>
</reference>
<dbReference type="PROSITE" id="PS50943">
    <property type="entry name" value="HTH_CROC1"/>
    <property type="match status" value="1"/>
</dbReference>
<feature type="region of interest" description="Disordered" evidence="1">
    <location>
        <begin position="131"/>
        <end position="167"/>
    </location>
</feature>
<comment type="caution">
    <text evidence="3">The sequence shown here is derived from an EMBL/GenBank/DDBJ whole genome shotgun (WGS) entry which is preliminary data.</text>
</comment>
<accession>A0A5M8I8T8</accession>